<keyword evidence="2" id="KW-0472">Membrane</keyword>
<feature type="transmembrane region" description="Helical" evidence="2">
    <location>
        <begin position="305"/>
        <end position="325"/>
    </location>
</feature>
<protein>
    <submittedName>
        <fullName evidence="3">Uncharacterized protein</fullName>
    </submittedName>
</protein>
<dbReference type="EMBL" id="SRRM01000016">
    <property type="protein sequence ID" value="TKY86686.1"/>
    <property type="molecule type" value="Genomic_DNA"/>
</dbReference>
<reference evidence="3 4" key="1">
    <citation type="submission" date="2019-05" db="EMBL/GenBank/DDBJ databases">
        <title>Sporisorium graminicola CBS 10092 draft sequencing and annotation.</title>
        <authorList>
            <person name="Solano-Gonzalez S."/>
            <person name="Caddick M.X."/>
            <person name="Darby A."/>
        </authorList>
    </citation>
    <scope>NUCLEOTIDE SEQUENCE [LARGE SCALE GENOMIC DNA]</scope>
    <source>
        <strain evidence="3 4">CBS 10092</strain>
    </source>
</reference>
<evidence type="ECO:0000256" key="1">
    <source>
        <dbReference type="SAM" id="MobiDB-lite"/>
    </source>
</evidence>
<accession>A0A4U7KRN7</accession>
<gene>
    <name evidence="3" type="ORF">EX895_004326</name>
</gene>
<dbReference type="AlphaFoldDB" id="A0A4U7KRN7"/>
<sequence>MHLKLAYDTFSPAVSPPCASSLAWTSALVGGITIRDDDLAASMVLFFVLLVFLIVGLLRTYQGRHLLDVLIVFAPTLSFVFCLTAWSALRAHLSHSLHASSLDALLAQANLSELVAANGLVSCSPMLLCETIFQVFGLLAKRIAPRGRKWVQYTSYVARLANAIALVMGVVAACDFASYLTAWLDQIKLVSFVSDRGVQGCSTNVLGRDLTLLPLMADGLELVVLFVLTVLTICLCLRYRLATGVVFHVVAIISCLELHFTWKCVRDWSAVQNYLNGQWTKSEATLDAKLGDLAKRIRHGADDATLFYLLGMVPLVLAMVLIYTLDLTSYTNPPPTPAEAHDHLSTQFHLVLDPTSPRIELLSTSKNATQAAAKGGSGGDGKKDAAGGKGGGKPKEGGAKAGEMYVVKRGWFGGWSVQPAHRDGGWAAKAKKRAQRGAQSWVLGWSSERNGAPAG</sequence>
<dbReference type="OrthoDB" id="2550581at2759"/>
<dbReference type="RefSeq" id="XP_029738671.1">
    <property type="nucleotide sequence ID" value="XM_029884921.1"/>
</dbReference>
<organism evidence="3 4">
    <name type="scientific">Sporisorium graminicola</name>
    <dbReference type="NCBI Taxonomy" id="280036"/>
    <lineage>
        <taxon>Eukaryota</taxon>
        <taxon>Fungi</taxon>
        <taxon>Dikarya</taxon>
        <taxon>Basidiomycota</taxon>
        <taxon>Ustilaginomycotina</taxon>
        <taxon>Ustilaginomycetes</taxon>
        <taxon>Ustilaginales</taxon>
        <taxon>Ustilaginaceae</taxon>
        <taxon>Sporisorium</taxon>
    </lineage>
</organism>
<feature type="region of interest" description="Disordered" evidence="1">
    <location>
        <begin position="422"/>
        <end position="455"/>
    </location>
</feature>
<keyword evidence="4" id="KW-1185">Reference proteome</keyword>
<keyword evidence="2" id="KW-1133">Transmembrane helix</keyword>
<feature type="transmembrane region" description="Helical" evidence="2">
    <location>
        <begin position="160"/>
        <end position="184"/>
    </location>
</feature>
<feature type="region of interest" description="Disordered" evidence="1">
    <location>
        <begin position="367"/>
        <end position="399"/>
    </location>
</feature>
<name>A0A4U7KRN7_9BASI</name>
<feature type="transmembrane region" description="Helical" evidence="2">
    <location>
        <begin position="115"/>
        <end position="139"/>
    </location>
</feature>
<feature type="transmembrane region" description="Helical" evidence="2">
    <location>
        <begin position="219"/>
        <end position="237"/>
    </location>
</feature>
<feature type="transmembrane region" description="Helical" evidence="2">
    <location>
        <begin position="70"/>
        <end position="89"/>
    </location>
</feature>
<dbReference type="Proteomes" id="UP000306050">
    <property type="component" value="Chromosome SGRAM_3"/>
</dbReference>
<dbReference type="KEGG" id="sgra:EX895_004326"/>
<comment type="caution">
    <text evidence="3">The sequence shown here is derived from an EMBL/GenBank/DDBJ whole genome shotgun (WGS) entry which is preliminary data.</text>
</comment>
<keyword evidence="2" id="KW-0812">Transmembrane</keyword>
<dbReference type="GeneID" id="40727221"/>
<evidence type="ECO:0000313" key="3">
    <source>
        <dbReference type="EMBL" id="TKY86686.1"/>
    </source>
</evidence>
<proteinExistence type="predicted"/>
<evidence type="ECO:0000256" key="2">
    <source>
        <dbReference type="SAM" id="Phobius"/>
    </source>
</evidence>
<feature type="transmembrane region" description="Helical" evidence="2">
    <location>
        <begin position="39"/>
        <end position="58"/>
    </location>
</feature>
<evidence type="ECO:0000313" key="4">
    <source>
        <dbReference type="Proteomes" id="UP000306050"/>
    </source>
</evidence>